<proteinExistence type="predicted"/>
<reference evidence="1 2" key="1">
    <citation type="submission" date="2024-01" db="EMBL/GenBank/DDBJ databases">
        <title>The complete chloroplast genome sequence of Lithospermum erythrorhizon: insights into the phylogenetic relationship among Boraginaceae species and the maternal lineages of purple gromwells.</title>
        <authorList>
            <person name="Okada T."/>
            <person name="Watanabe K."/>
        </authorList>
    </citation>
    <scope>NUCLEOTIDE SEQUENCE [LARGE SCALE GENOMIC DNA]</scope>
</reference>
<dbReference type="EMBL" id="BAABME010004344">
    <property type="protein sequence ID" value="GAA0162035.1"/>
    <property type="molecule type" value="Genomic_DNA"/>
</dbReference>
<protein>
    <submittedName>
        <fullName evidence="1">Uncharacterized protein</fullName>
    </submittedName>
</protein>
<name>A0AAV3QHA3_LITER</name>
<keyword evidence="2" id="KW-1185">Reference proteome</keyword>
<dbReference type="AlphaFoldDB" id="A0AAV3QHA3"/>
<gene>
    <name evidence="1" type="ORF">LIER_18221</name>
</gene>
<organism evidence="1 2">
    <name type="scientific">Lithospermum erythrorhizon</name>
    <name type="common">Purple gromwell</name>
    <name type="synonym">Lithospermum officinale var. erythrorhizon</name>
    <dbReference type="NCBI Taxonomy" id="34254"/>
    <lineage>
        <taxon>Eukaryota</taxon>
        <taxon>Viridiplantae</taxon>
        <taxon>Streptophyta</taxon>
        <taxon>Embryophyta</taxon>
        <taxon>Tracheophyta</taxon>
        <taxon>Spermatophyta</taxon>
        <taxon>Magnoliopsida</taxon>
        <taxon>eudicotyledons</taxon>
        <taxon>Gunneridae</taxon>
        <taxon>Pentapetalae</taxon>
        <taxon>asterids</taxon>
        <taxon>lamiids</taxon>
        <taxon>Boraginales</taxon>
        <taxon>Boraginaceae</taxon>
        <taxon>Boraginoideae</taxon>
        <taxon>Lithospermeae</taxon>
        <taxon>Lithospermum</taxon>
    </lineage>
</organism>
<evidence type="ECO:0000313" key="1">
    <source>
        <dbReference type="EMBL" id="GAA0162035.1"/>
    </source>
</evidence>
<evidence type="ECO:0000313" key="2">
    <source>
        <dbReference type="Proteomes" id="UP001454036"/>
    </source>
</evidence>
<comment type="caution">
    <text evidence="1">The sequence shown here is derived from an EMBL/GenBank/DDBJ whole genome shotgun (WGS) entry which is preliminary data.</text>
</comment>
<sequence length="84" mass="10006">MDKGMGKSFKSRFRRLCIASTIYQVWVARNKRVFEQEVQDAEVTLAKCVYAIKYRVNSWRGIARNRDNWRICIDWGLDLAIFDK</sequence>
<accession>A0AAV3QHA3</accession>
<dbReference type="Proteomes" id="UP001454036">
    <property type="component" value="Unassembled WGS sequence"/>
</dbReference>